<accession>A0AAD9MIY6</accession>
<keyword evidence="1" id="KW-0472">Membrane</keyword>
<keyword evidence="3" id="KW-1185">Reference proteome</keyword>
<dbReference type="EMBL" id="JAQQPM010000007">
    <property type="protein sequence ID" value="KAK2073591.1"/>
    <property type="molecule type" value="Genomic_DNA"/>
</dbReference>
<evidence type="ECO:0000313" key="3">
    <source>
        <dbReference type="Proteomes" id="UP001217918"/>
    </source>
</evidence>
<proteinExistence type="predicted"/>
<reference evidence="2" key="1">
    <citation type="journal article" date="2023" name="Mol. Plant Microbe Interact.">
        <title>Elucidating the Obligate Nature and Biological Capacity of an Invasive Fungal Corn Pathogen.</title>
        <authorList>
            <person name="MacCready J.S."/>
            <person name="Roggenkamp E.M."/>
            <person name="Gdanetz K."/>
            <person name="Chilvers M.I."/>
        </authorList>
    </citation>
    <scope>NUCLEOTIDE SEQUENCE</scope>
    <source>
        <strain evidence="2">PM02</strain>
    </source>
</reference>
<feature type="transmembrane region" description="Helical" evidence="1">
    <location>
        <begin position="116"/>
        <end position="137"/>
    </location>
</feature>
<evidence type="ECO:0000256" key="1">
    <source>
        <dbReference type="SAM" id="Phobius"/>
    </source>
</evidence>
<dbReference type="PANTHER" id="PTHR39605">
    <property type="entry name" value="MAJOR FACILITATOR SUPERFAMILY (MFS) PROFILE DOMAIN-CONTAINING PROTEIN"/>
    <property type="match status" value="1"/>
</dbReference>
<dbReference type="PANTHER" id="PTHR39605:SF1">
    <property type="entry name" value="MAJOR FACILITATOR SUPERFAMILY (MFS) PROFILE DOMAIN-CONTAINING PROTEIN"/>
    <property type="match status" value="1"/>
</dbReference>
<evidence type="ECO:0000313" key="2">
    <source>
        <dbReference type="EMBL" id="KAK2073591.1"/>
    </source>
</evidence>
<comment type="caution">
    <text evidence="2">The sequence shown here is derived from an EMBL/GenBank/DDBJ whole genome shotgun (WGS) entry which is preliminary data.</text>
</comment>
<feature type="transmembrane region" description="Helical" evidence="1">
    <location>
        <begin position="46"/>
        <end position="65"/>
    </location>
</feature>
<sequence>MDAVAAYSWGSLVWLGSQALPLIIWPTFISSVLSDDYQHGNIVESYFARSLGFSQLTIGLMLVVLSGSLPLTSVLDSPNDAVSPYAAAVILVSMAHHATAAFYTWARFHSSGQTGFMLGCIGNTVFAAYALWVLMFGSEKVQISRRTGANKRTSGWPFKNAEADKRFADKRNR</sequence>
<dbReference type="Proteomes" id="UP001217918">
    <property type="component" value="Unassembled WGS sequence"/>
</dbReference>
<organism evidence="2 3">
    <name type="scientific">Phyllachora maydis</name>
    <dbReference type="NCBI Taxonomy" id="1825666"/>
    <lineage>
        <taxon>Eukaryota</taxon>
        <taxon>Fungi</taxon>
        <taxon>Dikarya</taxon>
        <taxon>Ascomycota</taxon>
        <taxon>Pezizomycotina</taxon>
        <taxon>Sordariomycetes</taxon>
        <taxon>Sordariomycetidae</taxon>
        <taxon>Phyllachorales</taxon>
        <taxon>Phyllachoraceae</taxon>
        <taxon>Phyllachora</taxon>
    </lineage>
</organism>
<dbReference type="AlphaFoldDB" id="A0AAD9MIY6"/>
<gene>
    <name evidence="2" type="ORF">P8C59_007865</name>
</gene>
<feature type="transmembrane region" description="Helical" evidence="1">
    <location>
        <begin position="85"/>
        <end position="104"/>
    </location>
</feature>
<name>A0AAD9MIY6_9PEZI</name>
<feature type="transmembrane region" description="Helical" evidence="1">
    <location>
        <begin position="12"/>
        <end position="34"/>
    </location>
</feature>
<protein>
    <submittedName>
        <fullName evidence="2">Uncharacterized protein</fullName>
    </submittedName>
</protein>
<keyword evidence="1" id="KW-0812">Transmembrane</keyword>
<keyword evidence="1" id="KW-1133">Transmembrane helix</keyword>